<protein>
    <submittedName>
        <fullName evidence="2">VOC family protein</fullName>
    </submittedName>
</protein>
<dbReference type="EMBL" id="JABRWM010000002">
    <property type="protein sequence ID" value="NRF17783.1"/>
    <property type="molecule type" value="Genomic_DNA"/>
</dbReference>
<reference evidence="2" key="1">
    <citation type="submission" date="2019-07" db="EMBL/GenBank/DDBJ databases">
        <title>FDA dAtabase for Regulatory Grade micrObial Sequences (FDA-ARGOS): Supporting development and validation of Infectious Disease Dx tests.</title>
        <authorList>
            <person name="Bachman M."/>
            <person name="Young C."/>
            <person name="Tallon L."/>
            <person name="Sadzewicz L."/>
            <person name="Vavikolanu K."/>
            <person name="Mehta A."/>
            <person name="Aluvathingal J."/>
            <person name="Nadendla S."/>
            <person name="Nandy P."/>
            <person name="Geyer C."/>
            <person name="Yan Y."/>
            <person name="Sichtig H."/>
        </authorList>
    </citation>
    <scope>NUCLEOTIDE SEQUENCE</scope>
    <source>
        <strain evidence="2">FDAARGOS_618</strain>
        <plasmid evidence="2">unnamed2</plasmid>
    </source>
</reference>
<dbReference type="PANTHER" id="PTHR36503">
    <property type="entry name" value="BLR2520 PROTEIN"/>
    <property type="match status" value="1"/>
</dbReference>
<gene>
    <name evidence="2" type="ORF">FOB26_01265</name>
</gene>
<evidence type="ECO:0000259" key="1">
    <source>
        <dbReference type="PROSITE" id="PS51819"/>
    </source>
</evidence>
<name>A0AA44IWS5_9HYPH</name>
<evidence type="ECO:0000313" key="2">
    <source>
        <dbReference type="EMBL" id="NRF17783.1"/>
    </source>
</evidence>
<keyword evidence="2" id="KW-0614">Plasmid</keyword>
<sequence length="153" mass="16874">MSFGWTNAITDVCLLVKDVAVSTEFYVDRLGFCLNRRAEGFVEFYGAGVTLACWEGANLRAHTGVATAPIRTNSLCLAVRLGTPDEVDRVYFELLANGVTFDRPPADYPWNARCAYFTGPDDETWEVYSWKKGGAIGDMINFHLPSGHPPGES</sequence>
<dbReference type="PROSITE" id="PS51819">
    <property type="entry name" value="VOC"/>
    <property type="match status" value="1"/>
</dbReference>
<dbReference type="Pfam" id="PF00903">
    <property type="entry name" value="Glyoxalase"/>
    <property type="match status" value="1"/>
</dbReference>
<dbReference type="InterPro" id="IPR029068">
    <property type="entry name" value="Glyas_Bleomycin-R_OHBP_Dase"/>
</dbReference>
<geneLocation type="plasmid" evidence="2">
    <name>unnamed2</name>
</geneLocation>
<feature type="domain" description="VOC" evidence="1">
    <location>
        <begin position="8"/>
        <end position="130"/>
    </location>
</feature>
<keyword evidence="3" id="KW-1185">Reference proteome</keyword>
<dbReference type="InterPro" id="IPR037523">
    <property type="entry name" value="VOC_core"/>
</dbReference>
<dbReference type="AlphaFoldDB" id="A0AA44IWS5"/>
<dbReference type="SUPFAM" id="SSF54593">
    <property type="entry name" value="Glyoxalase/Bleomycin resistance protein/Dihydroxybiphenyl dioxygenase"/>
    <property type="match status" value="1"/>
</dbReference>
<dbReference type="Proteomes" id="UP001155820">
    <property type="component" value="Unassembled WGS sequence"/>
</dbReference>
<proteinExistence type="predicted"/>
<organism evidence="2 3">
    <name type="scientific">Agrobacterium pusense</name>
    <dbReference type="NCBI Taxonomy" id="648995"/>
    <lineage>
        <taxon>Bacteria</taxon>
        <taxon>Pseudomonadati</taxon>
        <taxon>Pseudomonadota</taxon>
        <taxon>Alphaproteobacteria</taxon>
        <taxon>Hyphomicrobiales</taxon>
        <taxon>Rhizobiaceae</taxon>
        <taxon>Rhizobium/Agrobacterium group</taxon>
        <taxon>Agrobacterium</taxon>
    </lineage>
</organism>
<dbReference type="InterPro" id="IPR004360">
    <property type="entry name" value="Glyas_Fos-R_dOase_dom"/>
</dbReference>
<dbReference type="RefSeq" id="WP_172873149.1">
    <property type="nucleotide sequence ID" value="NZ_JABRWL010000001.1"/>
</dbReference>
<dbReference type="PANTHER" id="PTHR36503:SF3">
    <property type="entry name" value="BLR0126 PROTEIN"/>
    <property type="match status" value="1"/>
</dbReference>
<evidence type="ECO:0000313" key="3">
    <source>
        <dbReference type="Proteomes" id="UP001155820"/>
    </source>
</evidence>
<comment type="caution">
    <text evidence="2">The sequence shown here is derived from an EMBL/GenBank/DDBJ whole genome shotgun (WGS) entry which is preliminary data.</text>
</comment>
<dbReference type="Gene3D" id="3.10.180.10">
    <property type="entry name" value="2,3-Dihydroxybiphenyl 1,2-Dioxygenase, domain 1"/>
    <property type="match status" value="1"/>
</dbReference>
<accession>A0AA44IWS5</accession>